<dbReference type="AlphaFoldDB" id="G3I5I8"/>
<organism evidence="2 3">
    <name type="scientific">Cricetulus griseus</name>
    <name type="common">Chinese hamster</name>
    <name type="synonym">Cricetulus barabensis griseus</name>
    <dbReference type="NCBI Taxonomy" id="10029"/>
    <lineage>
        <taxon>Eukaryota</taxon>
        <taxon>Metazoa</taxon>
        <taxon>Chordata</taxon>
        <taxon>Craniata</taxon>
        <taxon>Vertebrata</taxon>
        <taxon>Euteleostomi</taxon>
        <taxon>Mammalia</taxon>
        <taxon>Eutheria</taxon>
        <taxon>Euarchontoglires</taxon>
        <taxon>Glires</taxon>
        <taxon>Rodentia</taxon>
        <taxon>Myomorpha</taxon>
        <taxon>Muroidea</taxon>
        <taxon>Cricetidae</taxon>
        <taxon>Cricetinae</taxon>
        <taxon>Cricetulus</taxon>
    </lineage>
</organism>
<dbReference type="Proteomes" id="UP000001075">
    <property type="component" value="Unassembled WGS sequence"/>
</dbReference>
<reference evidence="3" key="1">
    <citation type="journal article" date="2011" name="Nat. Biotechnol.">
        <title>The genomic sequence of the Chinese hamster ovary (CHO)-K1 cell line.</title>
        <authorList>
            <person name="Xu X."/>
            <person name="Nagarajan H."/>
            <person name="Lewis N.E."/>
            <person name="Pan S."/>
            <person name="Cai Z."/>
            <person name="Liu X."/>
            <person name="Chen W."/>
            <person name="Xie M."/>
            <person name="Wang W."/>
            <person name="Hammond S."/>
            <person name="Andersen M.R."/>
            <person name="Neff N."/>
            <person name="Passarelli B."/>
            <person name="Koh W."/>
            <person name="Fan H.C."/>
            <person name="Wang J."/>
            <person name="Gui Y."/>
            <person name="Lee K.H."/>
            <person name="Betenbaugh M.J."/>
            <person name="Quake S.R."/>
            <person name="Famili I."/>
            <person name="Palsson B.O."/>
            <person name="Wang J."/>
        </authorList>
    </citation>
    <scope>NUCLEOTIDE SEQUENCE [LARGE SCALE GENOMIC DNA]</scope>
    <source>
        <strain evidence="3">CHO K1 cell line</strain>
    </source>
</reference>
<keyword evidence="1" id="KW-0732">Signal</keyword>
<evidence type="ECO:0000313" key="2">
    <source>
        <dbReference type="EMBL" id="EGV93520.1"/>
    </source>
</evidence>
<dbReference type="InParanoid" id="G3I5I8"/>
<proteinExistence type="predicted"/>
<gene>
    <name evidence="2" type="ORF">I79_018737</name>
</gene>
<name>G3I5I8_CRIGR</name>
<evidence type="ECO:0000256" key="1">
    <source>
        <dbReference type="SAM" id="SignalP"/>
    </source>
</evidence>
<feature type="chain" id="PRO_5003444913" evidence="1">
    <location>
        <begin position="22"/>
        <end position="62"/>
    </location>
</feature>
<dbReference type="EMBL" id="JH001302">
    <property type="protein sequence ID" value="EGV93520.1"/>
    <property type="molecule type" value="Genomic_DNA"/>
</dbReference>
<evidence type="ECO:0000313" key="3">
    <source>
        <dbReference type="Proteomes" id="UP000001075"/>
    </source>
</evidence>
<accession>G3I5I8</accession>
<feature type="signal peptide" evidence="1">
    <location>
        <begin position="1"/>
        <end position="21"/>
    </location>
</feature>
<protein>
    <submittedName>
        <fullName evidence="2">Uncharacterized protein</fullName>
    </submittedName>
</protein>
<sequence>MAQWKFCVILSFCTLIPELNALEAREHLLFSEFLLFSYFNAAWVTCCCEQALTHAAVPVQAQ</sequence>